<keyword evidence="6" id="KW-0067">ATP-binding</keyword>
<evidence type="ECO:0000256" key="4">
    <source>
        <dbReference type="SAM" id="Phobius"/>
    </source>
</evidence>
<dbReference type="Proteomes" id="UP001597197">
    <property type="component" value="Unassembled WGS sequence"/>
</dbReference>
<protein>
    <recommendedName>
        <fullName evidence="2">histidine kinase</fullName>
        <ecNumber evidence="2">2.7.13.3</ecNumber>
    </recommendedName>
</protein>
<dbReference type="InterPro" id="IPR003661">
    <property type="entry name" value="HisK_dim/P_dom"/>
</dbReference>
<evidence type="ECO:0000256" key="3">
    <source>
        <dbReference type="ARBA" id="ARBA00022553"/>
    </source>
</evidence>
<dbReference type="Gene3D" id="3.30.565.10">
    <property type="entry name" value="Histidine kinase-like ATPase, C-terminal domain"/>
    <property type="match status" value="1"/>
</dbReference>
<dbReference type="SUPFAM" id="SSF47384">
    <property type="entry name" value="Homodimeric domain of signal transducing histidine kinase"/>
    <property type="match status" value="1"/>
</dbReference>
<dbReference type="EMBL" id="JBHUFD010000008">
    <property type="protein sequence ID" value="MFD1874423.1"/>
    <property type="molecule type" value="Genomic_DNA"/>
</dbReference>
<evidence type="ECO:0000259" key="5">
    <source>
        <dbReference type="PROSITE" id="PS50109"/>
    </source>
</evidence>
<dbReference type="PROSITE" id="PS50109">
    <property type="entry name" value="HIS_KIN"/>
    <property type="match status" value="1"/>
</dbReference>
<feature type="transmembrane region" description="Helical" evidence="4">
    <location>
        <begin position="395"/>
        <end position="417"/>
    </location>
</feature>
<feature type="transmembrane region" description="Helical" evidence="4">
    <location>
        <begin position="335"/>
        <end position="355"/>
    </location>
</feature>
<dbReference type="EC" id="2.7.13.3" evidence="2"/>
<sequence length="741" mass="79933">MITSSSVLRWPRGPITPRYLLLLAALWLLALPAWATPLPPDTAALRIKRLPADGLLLNKGWRYHAGDNPAWARSGFDDRAWDTLNPTRPRPELPQRLSTGIGWLRLRLRPGDSLRRHALLLQAGRNLAGAYELYLNGQLVQRQGVLDPALAQVRPMTTQPEPVEVPGTGPATLVLAVRFAPWQPVMMKAFVQGPLLAVRLCGGAQLRQAERERVEARPAFLVTGCVAALLTLLHIAFFRYNPARRANLYFALYAGALGLAALGFYYFRGLNIASTGLFLGLVAAAYELLVMSSLWAVRALHELFGFRPGRLFAGLCVACGAGAAYYVFFGNDASGFLYFLGAILLATAEQLRLTGRALRQRRGGARIIGAGFALTLLVALGSILGPLFLAETSVLVDALIFPFLFLPPALAISLFLAREFALDAELLQVKLGEVEQLSVQTLAQEQEKQALLAAQNETLETQVAERTGELQRSLTDLRATQAQLIQKEKMASLGELTAGIAHEIQNPLNFVNNFSEVSTELVEELQKALATSDTAEATELARDVAQNLGKITEHGKRAAAIVKGMLEHSRTSTGERAPTDINQLTDEYLRLAYQGLRAKDKSFNAALDTGFAPGLPLVEAVGADVGRVLLNLFGNAFYAVRQRQQLGEAGYAPAVAVSTKQVGGRVEIRVTDNGTGMPAAVQAKIFQPFFTTKPTGEGTGLGLSLSHDIIVQGHGGSLSVESQEGQGTTFCVALPLNGAGH</sequence>
<keyword evidence="4" id="KW-0812">Transmembrane</keyword>
<keyword evidence="4" id="KW-0472">Membrane</keyword>
<evidence type="ECO:0000256" key="2">
    <source>
        <dbReference type="ARBA" id="ARBA00012438"/>
    </source>
</evidence>
<feature type="domain" description="Histidine kinase" evidence="5">
    <location>
        <begin position="499"/>
        <end position="738"/>
    </location>
</feature>
<feature type="transmembrane region" description="Helical" evidence="4">
    <location>
        <begin position="367"/>
        <end position="389"/>
    </location>
</feature>
<dbReference type="Gene3D" id="1.10.287.130">
    <property type="match status" value="1"/>
</dbReference>
<feature type="transmembrane region" description="Helical" evidence="4">
    <location>
        <begin position="250"/>
        <end position="267"/>
    </location>
</feature>
<dbReference type="SUPFAM" id="SSF49785">
    <property type="entry name" value="Galactose-binding domain-like"/>
    <property type="match status" value="1"/>
</dbReference>
<dbReference type="RefSeq" id="WP_382316215.1">
    <property type="nucleotide sequence ID" value="NZ_JBHUFD010000008.1"/>
</dbReference>
<keyword evidence="6" id="KW-0547">Nucleotide-binding</keyword>
<evidence type="ECO:0000313" key="6">
    <source>
        <dbReference type="EMBL" id="MFD1874423.1"/>
    </source>
</evidence>
<dbReference type="InterPro" id="IPR004358">
    <property type="entry name" value="Sig_transdc_His_kin-like_C"/>
</dbReference>
<keyword evidence="4" id="KW-1133">Transmembrane helix</keyword>
<dbReference type="CDD" id="cd00082">
    <property type="entry name" value="HisKA"/>
    <property type="match status" value="1"/>
</dbReference>
<evidence type="ECO:0000313" key="7">
    <source>
        <dbReference type="Proteomes" id="UP001597197"/>
    </source>
</evidence>
<dbReference type="InterPro" id="IPR036097">
    <property type="entry name" value="HisK_dim/P_sf"/>
</dbReference>
<dbReference type="PRINTS" id="PR00344">
    <property type="entry name" value="BCTRLSENSOR"/>
</dbReference>
<dbReference type="InterPro" id="IPR036890">
    <property type="entry name" value="HATPase_C_sf"/>
</dbReference>
<dbReference type="Pfam" id="PF02518">
    <property type="entry name" value="HATPase_c"/>
    <property type="match status" value="1"/>
</dbReference>
<dbReference type="PANTHER" id="PTHR43065">
    <property type="entry name" value="SENSOR HISTIDINE KINASE"/>
    <property type="match status" value="1"/>
</dbReference>
<organism evidence="6 7">
    <name type="scientific">Hymenobacter bucti</name>
    <dbReference type="NCBI Taxonomy" id="1844114"/>
    <lineage>
        <taxon>Bacteria</taxon>
        <taxon>Pseudomonadati</taxon>
        <taxon>Bacteroidota</taxon>
        <taxon>Cytophagia</taxon>
        <taxon>Cytophagales</taxon>
        <taxon>Hymenobacteraceae</taxon>
        <taxon>Hymenobacter</taxon>
    </lineage>
</organism>
<dbReference type="InterPro" id="IPR003594">
    <property type="entry name" value="HATPase_dom"/>
</dbReference>
<dbReference type="InterPro" id="IPR008979">
    <property type="entry name" value="Galactose-bd-like_sf"/>
</dbReference>
<comment type="caution">
    <text evidence="6">The sequence shown here is derived from an EMBL/GenBank/DDBJ whole genome shotgun (WGS) entry which is preliminary data.</text>
</comment>
<dbReference type="SMART" id="SM00388">
    <property type="entry name" value="HisKA"/>
    <property type="match status" value="1"/>
</dbReference>
<comment type="catalytic activity">
    <reaction evidence="1">
        <text>ATP + protein L-histidine = ADP + protein N-phospho-L-histidine.</text>
        <dbReference type="EC" id="2.7.13.3"/>
    </reaction>
</comment>
<feature type="transmembrane region" description="Helical" evidence="4">
    <location>
        <begin position="273"/>
        <end position="297"/>
    </location>
</feature>
<keyword evidence="3" id="KW-0597">Phosphoprotein</keyword>
<gene>
    <name evidence="6" type="ORF">ACFSDX_18405</name>
</gene>
<keyword evidence="7" id="KW-1185">Reference proteome</keyword>
<name>A0ABW4QXV0_9BACT</name>
<dbReference type="InterPro" id="IPR005467">
    <property type="entry name" value="His_kinase_dom"/>
</dbReference>
<dbReference type="PANTHER" id="PTHR43065:SF42">
    <property type="entry name" value="TWO-COMPONENT SENSOR PPRA"/>
    <property type="match status" value="1"/>
</dbReference>
<dbReference type="SMART" id="SM00387">
    <property type="entry name" value="HATPase_c"/>
    <property type="match status" value="1"/>
</dbReference>
<proteinExistence type="predicted"/>
<accession>A0ABW4QXV0</accession>
<dbReference type="Gene3D" id="2.60.120.260">
    <property type="entry name" value="Galactose-binding domain-like"/>
    <property type="match status" value="1"/>
</dbReference>
<dbReference type="GO" id="GO:0005524">
    <property type="term" value="F:ATP binding"/>
    <property type="evidence" value="ECO:0007669"/>
    <property type="project" value="UniProtKB-KW"/>
</dbReference>
<dbReference type="SUPFAM" id="SSF55874">
    <property type="entry name" value="ATPase domain of HSP90 chaperone/DNA topoisomerase II/histidine kinase"/>
    <property type="match status" value="1"/>
</dbReference>
<feature type="transmembrane region" description="Helical" evidence="4">
    <location>
        <begin position="219"/>
        <end position="238"/>
    </location>
</feature>
<evidence type="ECO:0000256" key="1">
    <source>
        <dbReference type="ARBA" id="ARBA00000085"/>
    </source>
</evidence>
<feature type="transmembrane region" description="Helical" evidence="4">
    <location>
        <begin position="309"/>
        <end position="329"/>
    </location>
</feature>
<reference evidence="7" key="1">
    <citation type="journal article" date="2019" name="Int. J. Syst. Evol. Microbiol.">
        <title>The Global Catalogue of Microorganisms (GCM) 10K type strain sequencing project: providing services to taxonomists for standard genome sequencing and annotation.</title>
        <authorList>
            <consortium name="The Broad Institute Genomics Platform"/>
            <consortium name="The Broad Institute Genome Sequencing Center for Infectious Disease"/>
            <person name="Wu L."/>
            <person name="Ma J."/>
        </authorList>
    </citation>
    <scope>NUCLEOTIDE SEQUENCE [LARGE SCALE GENOMIC DNA]</scope>
    <source>
        <strain evidence="7">CGMCC 1.15795</strain>
    </source>
</reference>